<proteinExistence type="predicted"/>
<comment type="caution">
    <text evidence="4">The sequence shown here is derived from an EMBL/GenBank/DDBJ whole genome shotgun (WGS) entry which is preliminary data.</text>
</comment>
<dbReference type="PANTHER" id="PTHR12304:SF4">
    <property type="entry name" value="URIDINE NUCLEOSIDASE"/>
    <property type="match status" value="1"/>
</dbReference>
<dbReference type="RefSeq" id="WP_010744729.1">
    <property type="nucleotide sequence ID" value="NZ_BAAAXM010000030.1"/>
</dbReference>
<organism evidence="4 5">
    <name type="scientific">Enterococcus raffinosus</name>
    <dbReference type="NCBI Taxonomy" id="71452"/>
    <lineage>
        <taxon>Bacteria</taxon>
        <taxon>Bacillati</taxon>
        <taxon>Bacillota</taxon>
        <taxon>Bacilli</taxon>
        <taxon>Lactobacillales</taxon>
        <taxon>Enterococcaceae</taxon>
        <taxon>Enterococcus</taxon>
    </lineage>
</organism>
<reference evidence="4" key="1">
    <citation type="submission" date="2023-03" db="EMBL/GenBank/DDBJ databases">
        <authorList>
            <person name="Shen W."/>
            <person name="Cai J."/>
        </authorList>
    </citation>
    <scope>NUCLEOTIDE SEQUENCE</scope>
    <source>
        <strain evidence="4">B646-2</strain>
    </source>
</reference>
<dbReference type="PANTHER" id="PTHR12304">
    <property type="entry name" value="INOSINE-URIDINE PREFERRING NUCLEOSIDE HYDROLASE"/>
    <property type="match status" value="1"/>
</dbReference>
<keyword evidence="2" id="KW-0326">Glycosidase</keyword>
<dbReference type="Proteomes" id="UP001249240">
    <property type="component" value="Unassembled WGS sequence"/>
</dbReference>
<evidence type="ECO:0000313" key="5">
    <source>
        <dbReference type="Proteomes" id="UP001249240"/>
    </source>
</evidence>
<feature type="domain" description="Inosine/uridine-preferring nucleoside hydrolase" evidence="3">
    <location>
        <begin position="4"/>
        <end position="260"/>
    </location>
</feature>
<dbReference type="GO" id="GO:0005829">
    <property type="term" value="C:cytosol"/>
    <property type="evidence" value="ECO:0007669"/>
    <property type="project" value="TreeGrafter"/>
</dbReference>
<accession>A0AAW8T2X3</accession>
<dbReference type="GO" id="GO:0008477">
    <property type="term" value="F:purine nucleosidase activity"/>
    <property type="evidence" value="ECO:0007669"/>
    <property type="project" value="TreeGrafter"/>
</dbReference>
<dbReference type="GO" id="GO:0006152">
    <property type="term" value="P:purine nucleoside catabolic process"/>
    <property type="evidence" value="ECO:0007669"/>
    <property type="project" value="TreeGrafter"/>
</dbReference>
<dbReference type="Gene3D" id="3.90.245.10">
    <property type="entry name" value="Ribonucleoside hydrolase-like"/>
    <property type="match status" value="2"/>
</dbReference>
<evidence type="ECO:0000256" key="2">
    <source>
        <dbReference type="ARBA" id="ARBA00023295"/>
    </source>
</evidence>
<gene>
    <name evidence="4" type="ORF">P7D78_14205</name>
</gene>
<protein>
    <submittedName>
        <fullName evidence="4">Nucleoside hydrolase</fullName>
    </submittedName>
</protein>
<dbReference type="InterPro" id="IPR001910">
    <property type="entry name" value="Inosine/uridine_hydrolase_dom"/>
</dbReference>
<sequence length="290" mass="32639">MRKIIFDCDNTFGLIDRDVDDGLTLLYLLGAPHVELLGVTLTYGNGSIEEVNKMTKEMKEQLGLSFDFFSGSKENNLAAAFLVEQVNRFPNEVTIVATGALTNLAEAQKIDSDFFTKIQEVVLMGGTTEPLVVNQQAVSELNFSCDPDATRKVLLSQAAITIMNGHMTATAFFSKNDLKHFFERAAGMLKKESMTWLKDTLKNWIIWNERVFHFSGFCNWDMTTAVYLEAPELFSDEHYFLSENQPNLSKGQMTLAKDSKYVVKMPKTLLDVQLFNELAIEGMIAGLRNQ</sequence>
<dbReference type="EMBL" id="JARPXM010000015">
    <property type="protein sequence ID" value="MDT2539284.1"/>
    <property type="molecule type" value="Genomic_DNA"/>
</dbReference>
<dbReference type="InterPro" id="IPR036452">
    <property type="entry name" value="Ribo_hydro-like"/>
</dbReference>
<evidence type="ECO:0000256" key="1">
    <source>
        <dbReference type="ARBA" id="ARBA00022801"/>
    </source>
</evidence>
<evidence type="ECO:0000313" key="4">
    <source>
        <dbReference type="EMBL" id="MDT2539284.1"/>
    </source>
</evidence>
<keyword evidence="1 4" id="KW-0378">Hydrolase</keyword>
<dbReference type="Pfam" id="PF01156">
    <property type="entry name" value="IU_nuc_hydro"/>
    <property type="match status" value="1"/>
</dbReference>
<evidence type="ECO:0000259" key="3">
    <source>
        <dbReference type="Pfam" id="PF01156"/>
    </source>
</evidence>
<dbReference type="SUPFAM" id="SSF53590">
    <property type="entry name" value="Nucleoside hydrolase"/>
    <property type="match status" value="1"/>
</dbReference>
<name>A0AAW8T2X3_9ENTE</name>
<dbReference type="AlphaFoldDB" id="A0AAW8T2X3"/>
<dbReference type="InterPro" id="IPR023186">
    <property type="entry name" value="IUNH"/>
</dbReference>